<dbReference type="PANTHER" id="PTHR37841">
    <property type="entry name" value="GLR2918 PROTEIN"/>
    <property type="match status" value="1"/>
</dbReference>
<reference evidence="1" key="1">
    <citation type="submission" date="2020-10" db="EMBL/GenBank/DDBJ databases">
        <authorList>
            <person name="Gilroy R."/>
        </authorList>
    </citation>
    <scope>NUCLEOTIDE SEQUENCE</scope>
    <source>
        <strain evidence="1">G3-4614</strain>
    </source>
</reference>
<dbReference type="Pfam" id="PF14903">
    <property type="entry name" value="WG_beta_rep"/>
    <property type="match status" value="2"/>
</dbReference>
<reference evidence="1" key="2">
    <citation type="journal article" date="2021" name="PeerJ">
        <title>Extensive microbial diversity within the chicken gut microbiome revealed by metagenomics and culture.</title>
        <authorList>
            <person name="Gilroy R."/>
            <person name="Ravi A."/>
            <person name="Getino M."/>
            <person name="Pursley I."/>
            <person name="Horton D.L."/>
            <person name="Alikhan N.F."/>
            <person name="Baker D."/>
            <person name="Gharbi K."/>
            <person name="Hall N."/>
            <person name="Watson M."/>
            <person name="Adriaenssens E.M."/>
            <person name="Foster-Nyarko E."/>
            <person name="Jarju S."/>
            <person name="Secka A."/>
            <person name="Antonio M."/>
            <person name="Oren A."/>
            <person name="Chaudhuri R.R."/>
            <person name="La Ragione R."/>
            <person name="Hildebrand F."/>
            <person name="Pallen M.J."/>
        </authorList>
    </citation>
    <scope>NUCLEOTIDE SEQUENCE</scope>
    <source>
        <strain evidence="1">G3-4614</strain>
    </source>
</reference>
<sequence>MSYIIRIHCIAVTLLLALNINAQSVIWNIDPQYKSIKPYAYNLYLYKVSNKWGLMNSDGKKILSPIYDFIFLQENGTGLFGINEGSSKRYRLKGIIHSNGSYILIKEKLYVIPKYLDFHEGKLCVANESNKQGFINENGEIVVKCQFDVVRPFCEGLASVKMGSWVFYIRDDYDYKKYNAVYSEWRNGYVTRGSSFKNGKAVVGYNGKYKIIDKAGHEIDDFYASNWKINEKDYTIADPNVTPSVKDKQDIYYSPIEIIEKNGKYGLAINNTVILEPILDKVLPVDTNNISIASHNGKYGLLKVIDTPVKADLLFNDNQASSIYIDSKGIIDTLQYRITIPQEYIGNIQFNIDRGYGVMENVTDQLEQHANNTLVYNFVPYIGISDINIDLKCQLQYKGLEVYNKSYALPLIPMILKIDGPRTITAQADITTEIQEITARIYNESDRDVYITATMSVNCKLNKAVSRTFKLSLPKNSSKSITIPVTVQNDENVSAIVNLSTGEHKATTVALRIY</sequence>
<organism evidence="1 2">
    <name type="scientific">Candidatus Caccoplasma merdipullorum</name>
    <dbReference type="NCBI Taxonomy" id="2840718"/>
    <lineage>
        <taxon>Bacteria</taxon>
        <taxon>Pseudomonadati</taxon>
        <taxon>Bacteroidota</taxon>
        <taxon>Bacteroidia</taxon>
        <taxon>Bacteroidales</taxon>
        <taxon>Bacteroidaceae</taxon>
        <taxon>Bacteroidaceae incertae sedis</taxon>
        <taxon>Candidatus Caccoplasma</taxon>
    </lineage>
</organism>
<gene>
    <name evidence="1" type="ORF">IAC54_04905</name>
</gene>
<evidence type="ECO:0000313" key="1">
    <source>
        <dbReference type="EMBL" id="MBO8438222.1"/>
    </source>
</evidence>
<dbReference type="Proteomes" id="UP000823636">
    <property type="component" value="Unassembled WGS sequence"/>
</dbReference>
<protein>
    <submittedName>
        <fullName evidence="1">WG repeat-containing protein</fullName>
    </submittedName>
</protein>
<dbReference type="EMBL" id="JADIMW010000053">
    <property type="protein sequence ID" value="MBO8438222.1"/>
    <property type="molecule type" value="Genomic_DNA"/>
</dbReference>
<dbReference type="InterPro" id="IPR032774">
    <property type="entry name" value="WG_beta_rep"/>
</dbReference>
<name>A0A9D9E3V3_9BACT</name>
<dbReference type="AlphaFoldDB" id="A0A9D9E3V3"/>
<accession>A0A9D9E3V3</accession>
<dbReference type="PANTHER" id="PTHR37841:SF1">
    <property type="entry name" value="DUF3298 DOMAIN-CONTAINING PROTEIN"/>
    <property type="match status" value="1"/>
</dbReference>
<proteinExistence type="predicted"/>
<comment type="caution">
    <text evidence="1">The sequence shown here is derived from an EMBL/GenBank/DDBJ whole genome shotgun (WGS) entry which is preliminary data.</text>
</comment>
<evidence type="ECO:0000313" key="2">
    <source>
        <dbReference type="Proteomes" id="UP000823636"/>
    </source>
</evidence>